<dbReference type="PANTHER" id="PTHR30290:SF10">
    <property type="entry name" value="PERIPLASMIC OLIGOPEPTIDE-BINDING PROTEIN-RELATED"/>
    <property type="match status" value="1"/>
</dbReference>
<keyword evidence="4" id="KW-0732">Signal</keyword>
<feature type="domain" description="Solute-binding protein family 5" evidence="6">
    <location>
        <begin position="161"/>
        <end position="585"/>
    </location>
</feature>
<organism evidence="7 8">
    <name type="scientific">Sulfurifustis variabilis</name>
    <dbReference type="NCBI Taxonomy" id="1675686"/>
    <lineage>
        <taxon>Bacteria</taxon>
        <taxon>Pseudomonadati</taxon>
        <taxon>Pseudomonadota</taxon>
        <taxon>Gammaproteobacteria</taxon>
        <taxon>Acidiferrobacterales</taxon>
        <taxon>Acidiferrobacteraceae</taxon>
        <taxon>Sulfurifustis</taxon>
    </lineage>
</organism>
<keyword evidence="8" id="KW-1185">Reference proteome</keyword>
<evidence type="ECO:0000313" key="8">
    <source>
        <dbReference type="Proteomes" id="UP000218899"/>
    </source>
</evidence>
<evidence type="ECO:0000256" key="5">
    <source>
        <dbReference type="SAM" id="Phobius"/>
    </source>
</evidence>
<dbReference type="Gene3D" id="3.40.190.10">
    <property type="entry name" value="Periplasmic binding protein-like II"/>
    <property type="match status" value="1"/>
</dbReference>
<proteinExistence type="inferred from homology"/>
<dbReference type="GO" id="GO:1904680">
    <property type="term" value="F:peptide transmembrane transporter activity"/>
    <property type="evidence" value="ECO:0007669"/>
    <property type="project" value="TreeGrafter"/>
</dbReference>
<dbReference type="GO" id="GO:0030288">
    <property type="term" value="C:outer membrane-bounded periplasmic space"/>
    <property type="evidence" value="ECO:0007669"/>
    <property type="project" value="UniProtKB-ARBA"/>
</dbReference>
<dbReference type="AlphaFoldDB" id="A0A1B4VBE4"/>
<dbReference type="Gene3D" id="3.10.105.10">
    <property type="entry name" value="Dipeptide-binding Protein, Domain 3"/>
    <property type="match status" value="1"/>
</dbReference>
<comment type="subcellular location">
    <subcellularLocation>
        <location evidence="1">Cell envelope</location>
    </subcellularLocation>
</comment>
<evidence type="ECO:0000259" key="6">
    <source>
        <dbReference type="Pfam" id="PF00496"/>
    </source>
</evidence>
<dbReference type="GO" id="GO:0015833">
    <property type="term" value="P:peptide transport"/>
    <property type="evidence" value="ECO:0007669"/>
    <property type="project" value="TreeGrafter"/>
</dbReference>
<keyword evidence="5" id="KW-0812">Transmembrane</keyword>
<dbReference type="Pfam" id="PF00496">
    <property type="entry name" value="SBP_bac_5"/>
    <property type="match status" value="1"/>
</dbReference>
<dbReference type="InterPro" id="IPR000914">
    <property type="entry name" value="SBP_5_dom"/>
</dbReference>
<protein>
    <submittedName>
        <fullName evidence="7">Peptide ABC transporter substrate-binding protein</fullName>
    </submittedName>
</protein>
<accession>A0A1B4VBE4</accession>
<comment type="similarity">
    <text evidence="2">Belongs to the bacterial solute-binding protein 5 family.</text>
</comment>
<dbReference type="InterPro" id="IPR039424">
    <property type="entry name" value="SBP_5"/>
</dbReference>
<dbReference type="GO" id="GO:0043190">
    <property type="term" value="C:ATP-binding cassette (ABC) transporter complex"/>
    <property type="evidence" value="ECO:0007669"/>
    <property type="project" value="InterPro"/>
</dbReference>
<evidence type="ECO:0000256" key="2">
    <source>
        <dbReference type="ARBA" id="ARBA00005695"/>
    </source>
</evidence>
<evidence type="ECO:0000256" key="4">
    <source>
        <dbReference type="ARBA" id="ARBA00022729"/>
    </source>
</evidence>
<reference evidence="7 8" key="1">
    <citation type="submission" date="2015-08" db="EMBL/GenBank/DDBJ databases">
        <title>Complete genome sequence of Sulfurifustis variabilis.</title>
        <authorList>
            <person name="Miura A."/>
            <person name="Kojima H."/>
            <person name="Fukui M."/>
        </authorList>
    </citation>
    <scope>NUCLEOTIDE SEQUENCE [LARGE SCALE GENOMIC DNA]</scope>
    <source>
        <strain evidence="8">skN76</strain>
    </source>
</reference>
<evidence type="ECO:0000256" key="1">
    <source>
        <dbReference type="ARBA" id="ARBA00004196"/>
    </source>
</evidence>
<keyword evidence="3" id="KW-0813">Transport</keyword>
<sequence>MLGLLVLIGLAPPVSGAWNNPYPEADRTANTLYAAFRERPKHLDPARSYNANEYLFIAQIYEPPFQYHYLRRPYELVPLAAAEVPIPIYLDARGRRLPDDAPADAISQSVYEIRVRPGIYFQPHPAFARDAQGRLLYHDLSHAELARIRTVADFEKAGTRELTAADYVYQIKRLAHPRLHSPILSVMADYIVGMREYATTLGAAQRELSAGGKGGAYIDLTKYALPGAEEVDRYTYRVRVHGKYPQFLYWMAMPFFAPMAPEADRFFAQAGMAERNLTLDWYPVGTGAYMLTVNDPNRQMMLERNPNYREERYPSDGEPADDAAGLLADAGRPLPFIDKVVFSLEKESIPYWTKFLQGYYDRSGVLREAFDQAIRFTGSGEAALSESMEERGVRLVTSIDTSTFYLGFNMLDSVVGGYTERARKLRQAISIAVDYEEYISIFRNGLGIAAQGPLPPGIFGYREGPQGVNPFVYDWVDGQPKRKSIDAARRLLAEAGYPNGQDDKSGGPLVLYYDTAATGPEDKAQLDWMRKQLGELNIQLVVRATDYNRFQEKMRKGDAQLYVWGWNADYPDPENFFFLLYGPNKKVGHDGENASNYDNPEFNRLFERMKNMENGPARQAIIDRMLEVVREDAPWAWGLHPKTFTLQHAWVHNAKPNQMANNTLKYLRIEPEKRAGLREAWNRPVVWPVAALLAVVVASGVPAVVSYRRREARSQRAGGSA</sequence>
<dbReference type="KEGG" id="sva:SVA_1313"/>
<keyword evidence="5" id="KW-0472">Membrane</keyword>
<evidence type="ECO:0000313" key="7">
    <source>
        <dbReference type="EMBL" id="BAU47881.1"/>
    </source>
</evidence>
<feature type="transmembrane region" description="Helical" evidence="5">
    <location>
        <begin position="685"/>
        <end position="707"/>
    </location>
</feature>
<dbReference type="EMBL" id="AP014936">
    <property type="protein sequence ID" value="BAU47881.1"/>
    <property type="molecule type" value="Genomic_DNA"/>
</dbReference>
<dbReference type="SUPFAM" id="SSF53850">
    <property type="entry name" value="Periplasmic binding protein-like II"/>
    <property type="match status" value="1"/>
</dbReference>
<keyword evidence="5" id="KW-1133">Transmembrane helix</keyword>
<dbReference type="CDD" id="cd08505">
    <property type="entry name" value="PBP2_NikA_DppA_OppA_like_18"/>
    <property type="match status" value="1"/>
</dbReference>
<dbReference type="RefSeq" id="WP_197703392.1">
    <property type="nucleotide sequence ID" value="NZ_AP014936.1"/>
</dbReference>
<name>A0A1B4VBE4_9GAMM</name>
<gene>
    <name evidence="7" type="ORF">SVA_1313</name>
</gene>
<dbReference type="Proteomes" id="UP000218899">
    <property type="component" value="Chromosome"/>
</dbReference>
<dbReference type="PANTHER" id="PTHR30290">
    <property type="entry name" value="PERIPLASMIC BINDING COMPONENT OF ABC TRANSPORTER"/>
    <property type="match status" value="1"/>
</dbReference>
<evidence type="ECO:0000256" key="3">
    <source>
        <dbReference type="ARBA" id="ARBA00022448"/>
    </source>
</evidence>